<protein>
    <submittedName>
        <fullName evidence="2">Uncharacterized protein</fullName>
    </submittedName>
</protein>
<name>U4KW04_PYROM</name>
<sequence>MFGTDSWSGNMSAIDPATKARLVHELHIDSFAGLPIAAWPVLTITVVFVLTMYAFLFGKDTVQAVLHFIVWVSTFGRDDGKLQVAGKVVIRTVRKDTRRSPDYMRIVNSYAGTGNEEASKNKISQIFVKGQGPRNQRRPSF</sequence>
<reference evidence="2 3" key="1">
    <citation type="journal article" date="2013" name="PLoS Genet.">
        <title>The genome and development-dependent transcriptomes of Pyronema confluens: a window into fungal evolution.</title>
        <authorList>
            <person name="Traeger S."/>
            <person name="Altegoer F."/>
            <person name="Freitag M."/>
            <person name="Gabaldon T."/>
            <person name="Kempken F."/>
            <person name="Kumar A."/>
            <person name="Marcet-Houben M."/>
            <person name="Poggeler S."/>
            <person name="Stajich J.E."/>
            <person name="Nowrousian M."/>
        </authorList>
    </citation>
    <scope>NUCLEOTIDE SEQUENCE [LARGE SCALE GENOMIC DNA]</scope>
    <source>
        <strain evidence="3">CBS 100304</strain>
        <tissue evidence="2">Vegetative mycelium</tissue>
    </source>
</reference>
<accession>U4KW04</accession>
<keyword evidence="3" id="KW-1185">Reference proteome</keyword>
<evidence type="ECO:0000313" key="2">
    <source>
        <dbReference type="EMBL" id="CCX05547.1"/>
    </source>
</evidence>
<dbReference type="Proteomes" id="UP000018144">
    <property type="component" value="Unassembled WGS sequence"/>
</dbReference>
<evidence type="ECO:0000313" key="3">
    <source>
        <dbReference type="Proteomes" id="UP000018144"/>
    </source>
</evidence>
<evidence type="ECO:0000256" key="1">
    <source>
        <dbReference type="SAM" id="Phobius"/>
    </source>
</evidence>
<organism evidence="2 3">
    <name type="scientific">Pyronema omphalodes (strain CBS 100304)</name>
    <name type="common">Pyronema confluens</name>
    <dbReference type="NCBI Taxonomy" id="1076935"/>
    <lineage>
        <taxon>Eukaryota</taxon>
        <taxon>Fungi</taxon>
        <taxon>Dikarya</taxon>
        <taxon>Ascomycota</taxon>
        <taxon>Pezizomycotina</taxon>
        <taxon>Pezizomycetes</taxon>
        <taxon>Pezizales</taxon>
        <taxon>Pyronemataceae</taxon>
        <taxon>Pyronema</taxon>
    </lineage>
</organism>
<dbReference type="EMBL" id="HF935259">
    <property type="protein sequence ID" value="CCX05547.1"/>
    <property type="molecule type" value="Genomic_DNA"/>
</dbReference>
<dbReference type="AlphaFoldDB" id="U4KW04"/>
<keyword evidence="1" id="KW-0812">Transmembrane</keyword>
<dbReference type="OrthoDB" id="10285892at2759"/>
<proteinExistence type="predicted"/>
<gene>
    <name evidence="2" type="ORF">PCON_05134</name>
</gene>
<feature type="transmembrane region" description="Helical" evidence="1">
    <location>
        <begin position="36"/>
        <end position="56"/>
    </location>
</feature>
<keyword evidence="1" id="KW-0472">Membrane</keyword>
<keyword evidence="1" id="KW-1133">Transmembrane helix</keyword>